<gene>
    <name evidence="2" type="ORF">GCM10023315_10470</name>
</gene>
<dbReference type="RefSeq" id="WP_345165366.1">
    <property type="nucleotide sequence ID" value="NZ_BAABJK010000004.1"/>
</dbReference>
<reference evidence="3" key="1">
    <citation type="journal article" date="2019" name="Int. J. Syst. Evol. Microbiol.">
        <title>The Global Catalogue of Microorganisms (GCM) 10K type strain sequencing project: providing services to taxonomists for standard genome sequencing and annotation.</title>
        <authorList>
            <consortium name="The Broad Institute Genomics Platform"/>
            <consortium name="The Broad Institute Genome Sequencing Center for Infectious Disease"/>
            <person name="Wu L."/>
            <person name="Ma J."/>
        </authorList>
    </citation>
    <scope>NUCLEOTIDE SEQUENCE [LARGE SCALE GENOMIC DNA]</scope>
    <source>
        <strain evidence="3">JCM 18287</strain>
    </source>
</reference>
<accession>A0ABP9H874</accession>
<dbReference type="InterPro" id="IPR001509">
    <property type="entry name" value="Epimerase_deHydtase"/>
</dbReference>
<name>A0ABP9H874_9FLAO</name>
<feature type="domain" description="NAD-dependent epimerase/dehydratase" evidence="1">
    <location>
        <begin position="4"/>
        <end position="226"/>
    </location>
</feature>
<dbReference type="EMBL" id="BAABJK010000004">
    <property type="protein sequence ID" value="GAA4963708.1"/>
    <property type="molecule type" value="Genomic_DNA"/>
</dbReference>
<evidence type="ECO:0000313" key="2">
    <source>
        <dbReference type="EMBL" id="GAA4963708.1"/>
    </source>
</evidence>
<evidence type="ECO:0000259" key="1">
    <source>
        <dbReference type="Pfam" id="PF01370"/>
    </source>
</evidence>
<protein>
    <recommendedName>
        <fullName evidence="1">NAD-dependent epimerase/dehydratase domain-containing protein</fullName>
    </recommendedName>
</protein>
<dbReference type="Proteomes" id="UP001501692">
    <property type="component" value="Unassembled WGS sequence"/>
</dbReference>
<dbReference type="Pfam" id="PF01370">
    <property type="entry name" value="Epimerase"/>
    <property type="match status" value="1"/>
</dbReference>
<proteinExistence type="predicted"/>
<comment type="caution">
    <text evidence="2">The sequence shown here is derived from an EMBL/GenBank/DDBJ whole genome shotgun (WGS) entry which is preliminary data.</text>
</comment>
<evidence type="ECO:0000313" key="3">
    <source>
        <dbReference type="Proteomes" id="UP001501692"/>
    </source>
</evidence>
<dbReference type="InterPro" id="IPR036291">
    <property type="entry name" value="NAD(P)-bd_dom_sf"/>
</dbReference>
<dbReference type="SUPFAM" id="SSF51735">
    <property type="entry name" value="NAD(P)-binding Rossmann-fold domains"/>
    <property type="match status" value="1"/>
</dbReference>
<dbReference type="Gene3D" id="3.40.50.720">
    <property type="entry name" value="NAD(P)-binding Rossmann-like Domain"/>
    <property type="match status" value="1"/>
</dbReference>
<organism evidence="2 3">
    <name type="scientific">Algibacter aquimarinus</name>
    <dbReference type="NCBI Taxonomy" id="1136748"/>
    <lineage>
        <taxon>Bacteria</taxon>
        <taxon>Pseudomonadati</taxon>
        <taxon>Bacteroidota</taxon>
        <taxon>Flavobacteriia</taxon>
        <taxon>Flavobacteriales</taxon>
        <taxon>Flavobacteriaceae</taxon>
        <taxon>Algibacter</taxon>
    </lineage>
</organism>
<dbReference type="PANTHER" id="PTHR48079:SF6">
    <property type="entry name" value="NAD(P)-BINDING DOMAIN-CONTAINING PROTEIN-RELATED"/>
    <property type="match status" value="1"/>
</dbReference>
<keyword evidence="3" id="KW-1185">Reference proteome</keyword>
<dbReference type="InterPro" id="IPR051783">
    <property type="entry name" value="NAD(P)-dependent_oxidoreduct"/>
</dbReference>
<sequence>MKNIVVTGASSLLGINTIVSLLKEDYVVKGFLRNKDKFIGGENPNLKLIEGDIRSLEDLDKVTTNCDCVIHAAAITDQNLLKYEDYYEVNVECVKNIVNAAIKNRVKKIIYVSTASEFAQTDLGVLGNETSILEYPFNKSFYIKSKKEAHDFLLTKLNEIEVTIVNPSFIIGAFDTKPSSGKIVLMGLKNKIVFCPPGGKNFVCATDVSKGIISAIKKGRNGESYLLANQNISFLDFFKLLRKLTRNKFLIIKLPKKILLLIGYMGSVLKGLGVKTNFSLENMKTISINNFYSNNKAVTELDIVFKPIENGIKDSIFWFEQFKVNS</sequence>
<dbReference type="PANTHER" id="PTHR48079">
    <property type="entry name" value="PROTEIN YEEZ"/>
    <property type="match status" value="1"/>
</dbReference>